<dbReference type="OrthoDB" id="4919559at2759"/>
<feature type="domain" description="F-box" evidence="1">
    <location>
        <begin position="64"/>
        <end position="110"/>
    </location>
</feature>
<gene>
    <name evidence="2" type="ORF">CDD81_6328</name>
</gene>
<keyword evidence="3" id="KW-1185">Reference proteome</keyword>
<comment type="caution">
    <text evidence="2">The sequence shown here is derived from an EMBL/GenBank/DDBJ whole genome shotgun (WGS) entry which is preliminary data.</text>
</comment>
<evidence type="ECO:0000313" key="2">
    <source>
        <dbReference type="EMBL" id="PHH63083.1"/>
    </source>
</evidence>
<proteinExistence type="predicted"/>
<dbReference type="InterPro" id="IPR036047">
    <property type="entry name" value="F-box-like_dom_sf"/>
</dbReference>
<evidence type="ECO:0000313" key="3">
    <source>
        <dbReference type="Proteomes" id="UP000226192"/>
    </source>
</evidence>
<organism evidence="2 3">
    <name type="scientific">Ophiocordyceps australis</name>
    <dbReference type="NCBI Taxonomy" id="1399860"/>
    <lineage>
        <taxon>Eukaryota</taxon>
        <taxon>Fungi</taxon>
        <taxon>Dikarya</taxon>
        <taxon>Ascomycota</taxon>
        <taxon>Pezizomycotina</taxon>
        <taxon>Sordariomycetes</taxon>
        <taxon>Hypocreomycetidae</taxon>
        <taxon>Hypocreales</taxon>
        <taxon>Ophiocordycipitaceae</taxon>
        <taxon>Ophiocordyceps</taxon>
    </lineage>
</organism>
<dbReference type="EMBL" id="NJET01000057">
    <property type="protein sequence ID" value="PHH63083.1"/>
    <property type="molecule type" value="Genomic_DNA"/>
</dbReference>
<reference evidence="2 3" key="1">
    <citation type="submission" date="2017-06" db="EMBL/GenBank/DDBJ databases">
        <title>Ant-infecting Ophiocordyceps genomes reveal a high diversity of potential behavioral manipulation genes and a possible major role for enterotoxins.</title>
        <authorList>
            <person name="De Bekker C."/>
            <person name="Evans H.C."/>
            <person name="Brachmann A."/>
            <person name="Hughes D.P."/>
        </authorList>
    </citation>
    <scope>NUCLEOTIDE SEQUENCE [LARGE SCALE GENOMIC DNA]</scope>
    <source>
        <strain evidence="2 3">Map64</strain>
    </source>
</reference>
<protein>
    <recommendedName>
        <fullName evidence="1">F-box domain-containing protein</fullName>
    </recommendedName>
</protein>
<dbReference type="Pfam" id="PF00646">
    <property type="entry name" value="F-box"/>
    <property type="match status" value="1"/>
</dbReference>
<name>A0A2C5Y630_9HYPO</name>
<dbReference type="SUPFAM" id="SSF81383">
    <property type="entry name" value="F-box domain"/>
    <property type="match status" value="1"/>
</dbReference>
<sequence>MTLAALIWEMSIQDDKPIISLPCGFRGVAKTRMSDWCLDNVPLKARCPLDNRKRVNQSAARLPVGQLDTLPAELISKVLLQLDVVSLTNLRRVNRRAMDMVDSIPQYAKMLNHCPDIIRAATSMQANAYDCCTLFNTLSTTDCSTCGNFGAYLYLIDCRRVCSLCAVTRAEFLPIPWKVARAICAPKTANARRALTNQQLRRRVPSILSLPGRYFVDVQEDKAVMSKNRLRLFDEKSLSRVVPMYSHNALRRFYSECWSSGLRNVALISAPHLFDNGVQADWGLCCLGCYQVNPRAHIAAFADLKYLAKDAQAHVEKLGPIVWNAKYYVWVHKSRQDVDLFFDIRVGLFVF</sequence>
<dbReference type="PROSITE" id="PS50181">
    <property type="entry name" value="FBOX"/>
    <property type="match status" value="1"/>
</dbReference>
<accession>A0A2C5Y630</accession>
<dbReference type="STRING" id="1399860.A0A2C5Y630"/>
<evidence type="ECO:0000259" key="1">
    <source>
        <dbReference type="PROSITE" id="PS50181"/>
    </source>
</evidence>
<dbReference type="InterPro" id="IPR001810">
    <property type="entry name" value="F-box_dom"/>
</dbReference>
<dbReference type="AlphaFoldDB" id="A0A2C5Y630"/>
<dbReference type="Proteomes" id="UP000226192">
    <property type="component" value="Unassembled WGS sequence"/>
</dbReference>